<dbReference type="GO" id="GO:0006890">
    <property type="term" value="P:retrograde vesicle-mediated transport, Golgi to endoplasmic reticulum"/>
    <property type="evidence" value="ECO:0007669"/>
    <property type="project" value="TreeGrafter"/>
</dbReference>
<dbReference type="InterPro" id="IPR001680">
    <property type="entry name" value="WD40_rpt"/>
</dbReference>
<dbReference type="Gene3D" id="1.25.40.470">
    <property type="match status" value="1"/>
</dbReference>
<name>A0A058Z671_FONAL</name>
<keyword evidence="9" id="KW-0333">Golgi apparatus</keyword>
<dbReference type="InterPro" id="IPR050844">
    <property type="entry name" value="Coatomer_complex_subunit"/>
</dbReference>
<evidence type="ECO:0000256" key="11">
    <source>
        <dbReference type="PROSITE-ProRule" id="PRU00221"/>
    </source>
</evidence>
<dbReference type="GO" id="GO:0005198">
    <property type="term" value="F:structural molecule activity"/>
    <property type="evidence" value="ECO:0007669"/>
    <property type="project" value="InterPro"/>
</dbReference>
<evidence type="ECO:0000313" key="16">
    <source>
        <dbReference type="Proteomes" id="UP000030693"/>
    </source>
</evidence>
<dbReference type="PANTHER" id="PTHR19876">
    <property type="entry name" value="COATOMER"/>
    <property type="match status" value="1"/>
</dbReference>
<keyword evidence="10" id="KW-0472">Membrane</keyword>
<dbReference type="InterPro" id="IPR036322">
    <property type="entry name" value="WD40_repeat_dom_sf"/>
</dbReference>
<proteinExistence type="predicted"/>
<feature type="compositionally biased region" description="Low complexity" evidence="12">
    <location>
        <begin position="509"/>
        <end position="520"/>
    </location>
</feature>
<evidence type="ECO:0000313" key="15">
    <source>
        <dbReference type="EMBL" id="KCV69616.1"/>
    </source>
</evidence>
<dbReference type="GO" id="GO:0006886">
    <property type="term" value="P:intracellular protein transport"/>
    <property type="evidence" value="ECO:0007669"/>
    <property type="project" value="InterPro"/>
</dbReference>
<dbReference type="PROSITE" id="PS50082">
    <property type="entry name" value="WD_REPEATS_2"/>
    <property type="match status" value="1"/>
</dbReference>
<feature type="domain" description="COPA/B TPR" evidence="14">
    <location>
        <begin position="230"/>
        <end position="365"/>
    </location>
</feature>
<keyword evidence="5 11" id="KW-0853">WD repeat</keyword>
<keyword evidence="7" id="KW-0931">ER-Golgi transport</keyword>
<dbReference type="InterPro" id="IPR010714">
    <property type="entry name" value="Coatomer_asu_C"/>
</dbReference>
<evidence type="ECO:0000256" key="10">
    <source>
        <dbReference type="ARBA" id="ARBA00023136"/>
    </source>
</evidence>
<gene>
    <name evidence="15" type="ORF">H696_04035</name>
</gene>
<dbReference type="AlphaFoldDB" id="A0A058Z671"/>
<evidence type="ECO:0000256" key="7">
    <source>
        <dbReference type="ARBA" id="ARBA00022892"/>
    </source>
</evidence>
<organism evidence="15">
    <name type="scientific">Fonticula alba</name>
    <name type="common">Slime mold</name>
    <dbReference type="NCBI Taxonomy" id="691883"/>
    <lineage>
        <taxon>Eukaryota</taxon>
        <taxon>Rotosphaerida</taxon>
        <taxon>Fonticulaceae</taxon>
        <taxon>Fonticula</taxon>
    </lineage>
</organism>
<keyword evidence="4" id="KW-0963">Cytoplasm</keyword>
<accession>A0A058Z671</accession>
<keyword evidence="3" id="KW-0813">Transport</keyword>
<evidence type="ECO:0000256" key="3">
    <source>
        <dbReference type="ARBA" id="ARBA00022448"/>
    </source>
</evidence>
<sequence>MDDHATAASQPGGSGRMLVKFETKSNRVKGVAFHPRRPWVIASLHTGVIQLWDYRVAVLLDRFDEHEGPVRTVSFHATQPLFVSGGDDYKVKVWNYKQRRCLFTLTGHQDYIRTVAFHHEYPWIISASDDQLFVKNMNNELVRQYKVPANADQIFFTGSSQVMLRSDDSVAILDLQHPGGRIAHELAVANVKYVIWSQDMQFAALISRHTICPTPFSHPSMMPPSAPGRQIALHFVRDEVTRFNLALECGNLPLAREMAVLLDRGDTWLKLADEAIMMGNVRIAESALRRSRTAAHPSTAAALSAGQDRLTLLNLITGEHQKLTAVPDNPMLSYNNALFTGNVEEQVRALRDSGQLPLAYMTAKSRGLDALAEEILLSSGLVPPAADPETGAPVPVTTMTPELHQHLAGILSPALAHPAPVAKTLEVAPQPLVDLEDPNWPVSADAGPEGGSFPAAPAATSTASAPVSAGLDFDFDEPKHPGTGGSASIGAAPPTYPGEDVSFGGLDQATSGTAAGTTTGAPGGGAATTVAAPSGDWLSDDGLDDLGLDDDLGLEDAMGGGDIGGPAGARVGGGPGAPPASELLLEAPLPAVAVTDAWLGAPFAAFHIAAGSFDTAMALLRDRFGITDFQPLRPLFRTIYQASYFQVPTIPGYPALVAPLHDLHSGGDHGPAAPLQLAAFSVAGLNRQVNDTLELVTAGHFGRALDDFRGILHAALFMTPHSLADRAAGLADFSLVDAAQARTIALCQAYILALSIELTRKALDAALEDRRAELAVHFVYAGGCYMLANHMALGLNSAMLSTFRAKCFGTCSQIASVLLSPMFPNLAPAHEATAQKVLAAARQKGNRNLVKIEVAVPGAPGTPLPTEAPVPLCAADFVLLPPSAKPASCPLCRSQYNPQHAGTTCRVCQLAQIL</sequence>
<dbReference type="PANTHER" id="PTHR19876:SF1">
    <property type="entry name" value="COATOMER SUBUNIT ALPHA"/>
    <property type="match status" value="1"/>
</dbReference>
<feature type="domain" description="Coatomer alpha subunit C-terminal" evidence="13">
    <location>
        <begin position="586"/>
        <end position="913"/>
    </location>
</feature>
<feature type="region of interest" description="Disordered" evidence="12">
    <location>
        <begin position="436"/>
        <end position="529"/>
    </location>
</feature>
<dbReference type="GO" id="GO:0030126">
    <property type="term" value="C:COPI vesicle coat"/>
    <property type="evidence" value="ECO:0007669"/>
    <property type="project" value="InterPro"/>
</dbReference>
<dbReference type="Pfam" id="PF00400">
    <property type="entry name" value="WD40"/>
    <property type="match status" value="3"/>
</dbReference>
<dbReference type="STRING" id="691883.A0A058Z671"/>
<evidence type="ECO:0000256" key="6">
    <source>
        <dbReference type="ARBA" id="ARBA00022737"/>
    </source>
</evidence>
<evidence type="ECO:0000259" key="14">
    <source>
        <dbReference type="Pfam" id="PF23953"/>
    </source>
</evidence>
<feature type="repeat" description="WD" evidence="11">
    <location>
        <begin position="63"/>
        <end position="104"/>
    </location>
</feature>
<evidence type="ECO:0000256" key="5">
    <source>
        <dbReference type="ARBA" id="ARBA00022574"/>
    </source>
</evidence>
<keyword evidence="16" id="KW-1185">Reference proteome</keyword>
<dbReference type="Pfam" id="PF06957">
    <property type="entry name" value="COPI_C"/>
    <property type="match status" value="1"/>
</dbReference>
<dbReference type="FunFam" id="1.25.40.470:FF:000002">
    <property type="entry name" value="Coatomer subunit alpha"/>
    <property type="match status" value="1"/>
</dbReference>
<dbReference type="GO" id="GO:0006891">
    <property type="term" value="P:intra-Golgi vesicle-mediated transport"/>
    <property type="evidence" value="ECO:0007669"/>
    <property type="project" value="TreeGrafter"/>
</dbReference>
<dbReference type="SUPFAM" id="SSF50978">
    <property type="entry name" value="WD40 repeat-like"/>
    <property type="match status" value="1"/>
</dbReference>
<keyword evidence="8" id="KW-0653">Protein transport</keyword>
<dbReference type="InterPro" id="IPR015943">
    <property type="entry name" value="WD40/YVTN_repeat-like_dom_sf"/>
</dbReference>
<feature type="compositionally biased region" description="Low complexity" evidence="12">
    <location>
        <begin position="454"/>
        <end position="469"/>
    </location>
</feature>
<dbReference type="GO" id="GO:0006888">
    <property type="term" value="P:endoplasmic reticulum to Golgi vesicle-mediated transport"/>
    <property type="evidence" value="ECO:0007669"/>
    <property type="project" value="TreeGrafter"/>
</dbReference>
<evidence type="ECO:0000256" key="12">
    <source>
        <dbReference type="SAM" id="MobiDB-lite"/>
    </source>
</evidence>
<dbReference type="RefSeq" id="XP_009496181.1">
    <property type="nucleotide sequence ID" value="XM_009497906.1"/>
</dbReference>
<evidence type="ECO:0000256" key="9">
    <source>
        <dbReference type="ARBA" id="ARBA00023034"/>
    </source>
</evidence>
<keyword evidence="6" id="KW-0677">Repeat</keyword>
<evidence type="ECO:0000256" key="4">
    <source>
        <dbReference type="ARBA" id="ARBA00022490"/>
    </source>
</evidence>
<dbReference type="GeneID" id="20528760"/>
<dbReference type="GO" id="GO:0000139">
    <property type="term" value="C:Golgi membrane"/>
    <property type="evidence" value="ECO:0007669"/>
    <property type="project" value="UniProtKB-SubCell"/>
</dbReference>
<reference evidence="15" key="1">
    <citation type="submission" date="2013-04" db="EMBL/GenBank/DDBJ databases">
        <title>The Genome Sequence of Fonticula alba ATCC 38817.</title>
        <authorList>
            <consortium name="The Broad Institute Genomics Platform"/>
            <person name="Russ C."/>
            <person name="Cuomo C."/>
            <person name="Burger G."/>
            <person name="Gray M.W."/>
            <person name="Holland P.W.H."/>
            <person name="King N."/>
            <person name="Lang F.B.F."/>
            <person name="Roger A.J."/>
            <person name="Ruiz-Trillo I."/>
            <person name="Brown M."/>
            <person name="Walker B."/>
            <person name="Young S."/>
            <person name="Zeng Q."/>
            <person name="Gargeya S."/>
            <person name="Fitzgerald M."/>
            <person name="Haas B."/>
            <person name="Abouelleil A."/>
            <person name="Allen A.W."/>
            <person name="Alvarado L."/>
            <person name="Arachchi H.M."/>
            <person name="Berlin A.M."/>
            <person name="Chapman S.B."/>
            <person name="Gainer-Dewar J."/>
            <person name="Goldberg J."/>
            <person name="Griggs A."/>
            <person name="Gujja S."/>
            <person name="Hansen M."/>
            <person name="Howarth C."/>
            <person name="Imamovic A."/>
            <person name="Ireland A."/>
            <person name="Larimer J."/>
            <person name="McCowan C."/>
            <person name="Murphy C."/>
            <person name="Pearson M."/>
            <person name="Poon T.W."/>
            <person name="Priest M."/>
            <person name="Roberts A."/>
            <person name="Saif S."/>
            <person name="Shea T."/>
            <person name="Sisk P."/>
            <person name="Sykes S."/>
            <person name="Wortman J."/>
            <person name="Nusbaum C."/>
            <person name="Birren B."/>
        </authorList>
    </citation>
    <scope>NUCLEOTIDE SEQUENCE [LARGE SCALE GENOMIC DNA]</scope>
    <source>
        <strain evidence="15">ATCC 38817</strain>
    </source>
</reference>
<dbReference type="OrthoDB" id="5830371at2759"/>
<dbReference type="Proteomes" id="UP000030693">
    <property type="component" value="Unassembled WGS sequence"/>
</dbReference>
<dbReference type="Gene3D" id="2.130.10.10">
    <property type="entry name" value="YVTN repeat-like/Quinoprotein amine dehydrogenase"/>
    <property type="match status" value="1"/>
</dbReference>
<evidence type="ECO:0000256" key="8">
    <source>
        <dbReference type="ARBA" id="ARBA00022927"/>
    </source>
</evidence>
<evidence type="ECO:0000259" key="13">
    <source>
        <dbReference type="Pfam" id="PF06957"/>
    </source>
</evidence>
<comment type="subcellular location">
    <subcellularLocation>
        <location evidence="2">Cytoplasm</location>
    </subcellularLocation>
    <subcellularLocation>
        <location evidence="1">Golgi apparatus membrane</location>
        <topology evidence="1">Peripheral membrane protein</topology>
        <orientation evidence="1">Cytoplasmic side</orientation>
    </subcellularLocation>
</comment>
<dbReference type="EMBL" id="KB932206">
    <property type="protein sequence ID" value="KCV69616.1"/>
    <property type="molecule type" value="Genomic_DNA"/>
</dbReference>
<dbReference type="SMART" id="SM00320">
    <property type="entry name" value="WD40"/>
    <property type="match status" value="3"/>
</dbReference>
<dbReference type="PROSITE" id="PS50294">
    <property type="entry name" value="WD_REPEATS_REGION"/>
    <property type="match status" value="1"/>
</dbReference>
<protein>
    <submittedName>
        <fullName evidence="15">Uncharacterized protein</fullName>
    </submittedName>
</protein>
<evidence type="ECO:0000256" key="2">
    <source>
        <dbReference type="ARBA" id="ARBA00004496"/>
    </source>
</evidence>
<dbReference type="eggNOG" id="KOG0292">
    <property type="taxonomic scope" value="Eukaryota"/>
</dbReference>
<dbReference type="Pfam" id="PF23953">
    <property type="entry name" value="TPR_COPA_B"/>
    <property type="match status" value="1"/>
</dbReference>
<dbReference type="InterPro" id="IPR056176">
    <property type="entry name" value="TPR_COPA_B"/>
</dbReference>
<evidence type="ECO:0000256" key="1">
    <source>
        <dbReference type="ARBA" id="ARBA00004255"/>
    </source>
</evidence>